<evidence type="ECO:0000259" key="3">
    <source>
        <dbReference type="Pfam" id="PF00892"/>
    </source>
</evidence>
<dbReference type="SUPFAM" id="SSF103481">
    <property type="entry name" value="Multidrug resistance efflux transporter EmrE"/>
    <property type="match status" value="1"/>
</dbReference>
<keyword evidence="5" id="KW-1185">Reference proteome</keyword>
<dbReference type="InterPro" id="IPR037185">
    <property type="entry name" value="EmrE-like"/>
</dbReference>
<evidence type="ECO:0000313" key="4">
    <source>
        <dbReference type="EMBL" id="GLW63045.1"/>
    </source>
</evidence>
<dbReference type="Pfam" id="PF00892">
    <property type="entry name" value="EamA"/>
    <property type="match status" value="2"/>
</dbReference>
<evidence type="ECO:0000256" key="1">
    <source>
        <dbReference type="ARBA" id="ARBA00007362"/>
    </source>
</evidence>
<dbReference type="RefSeq" id="WP_067918260.1">
    <property type="nucleotide sequence ID" value="NZ_BSRZ01000002.1"/>
</dbReference>
<feature type="transmembrane region" description="Helical" evidence="2">
    <location>
        <begin position="143"/>
        <end position="163"/>
    </location>
</feature>
<keyword evidence="2" id="KW-0812">Transmembrane</keyword>
<comment type="similarity">
    <text evidence="1">Belongs to the EamA transporter family.</text>
</comment>
<name>A0A9W6PSY5_9ACTN</name>
<evidence type="ECO:0000256" key="2">
    <source>
        <dbReference type="SAM" id="Phobius"/>
    </source>
</evidence>
<feature type="transmembrane region" description="Helical" evidence="2">
    <location>
        <begin position="200"/>
        <end position="218"/>
    </location>
</feature>
<organism evidence="4 5">
    <name type="scientific">Actinomadura rubrobrunea</name>
    <dbReference type="NCBI Taxonomy" id="115335"/>
    <lineage>
        <taxon>Bacteria</taxon>
        <taxon>Bacillati</taxon>
        <taxon>Actinomycetota</taxon>
        <taxon>Actinomycetes</taxon>
        <taxon>Streptosporangiales</taxon>
        <taxon>Thermomonosporaceae</taxon>
        <taxon>Actinomadura</taxon>
    </lineage>
</organism>
<accession>A0A9W6PSY5</accession>
<reference evidence="4" key="1">
    <citation type="submission" date="2023-02" db="EMBL/GenBank/DDBJ databases">
        <title>Actinomadura rubrobrunea NBRC 14622.</title>
        <authorList>
            <person name="Ichikawa N."/>
            <person name="Sato H."/>
            <person name="Tonouchi N."/>
        </authorList>
    </citation>
    <scope>NUCLEOTIDE SEQUENCE</scope>
    <source>
        <strain evidence="4">NBRC 14622</strain>
    </source>
</reference>
<proteinExistence type="inferred from homology"/>
<feature type="transmembrane region" description="Helical" evidence="2">
    <location>
        <begin position="286"/>
        <end position="306"/>
    </location>
</feature>
<sequence>MSVRPDSPRARARASARRDGRSSGAADILLAAVLWGTAGPVFTLAPSSASPVSAASARIVLGGALLFSLVAFGARRADLLALLRQGRRAWVPLAVGAACGAVYQVTYLASVALTGVAVATVVSLGSAPAFAGLLSWGGLTRRWTVTTAGAVVGCALLMSGGEASGVDPGGVALALFCGFTYAAYTMLASRLIERGGDDQVVMGSIFGGAAALLLPVLLASSPGWLLDVRGAAVACYLGAVGTTLSYVLFARGLRTTPGATATTLSLAEPAVAALIGLVLLGEHLGGVALAGLGLLAASLVTLVWPARR</sequence>
<keyword evidence="2" id="KW-1133">Transmembrane helix</keyword>
<dbReference type="GO" id="GO:0016020">
    <property type="term" value="C:membrane"/>
    <property type="evidence" value="ECO:0007669"/>
    <property type="project" value="InterPro"/>
</dbReference>
<dbReference type="Proteomes" id="UP001165124">
    <property type="component" value="Unassembled WGS sequence"/>
</dbReference>
<evidence type="ECO:0000313" key="5">
    <source>
        <dbReference type="Proteomes" id="UP001165124"/>
    </source>
</evidence>
<feature type="transmembrane region" description="Helical" evidence="2">
    <location>
        <begin position="89"/>
        <end position="109"/>
    </location>
</feature>
<keyword evidence="2" id="KW-0472">Membrane</keyword>
<dbReference type="PANTHER" id="PTHR22911">
    <property type="entry name" value="ACYL-MALONYL CONDENSING ENZYME-RELATED"/>
    <property type="match status" value="1"/>
</dbReference>
<feature type="transmembrane region" description="Helical" evidence="2">
    <location>
        <begin position="261"/>
        <end position="280"/>
    </location>
</feature>
<feature type="domain" description="EamA" evidence="3">
    <location>
        <begin position="170"/>
        <end position="303"/>
    </location>
</feature>
<feature type="transmembrane region" description="Helical" evidence="2">
    <location>
        <begin position="169"/>
        <end position="188"/>
    </location>
</feature>
<dbReference type="PANTHER" id="PTHR22911:SF79">
    <property type="entry name" value="MOBA-LIKE NTP TRANSFERASE DOMAIN-CONTAINING PROTEIN"/>
    <property type="match status" value="1"/>
</dbReference>
<feature type="transmembrane region" description="Helical" evidence="2">
    <location>
        <begin position="57"/>
        <end position="77"/>
    </location>
</feature>
<protein>
    <submittedName>
        <fullName evidence="4">Transporter</fullName>
    </submittedName>
</protein>
<comment type="caution">
    <text evidence="4">The sequence shown here is derived from an EMBL/GenBank/DDBJ whole genome shotgun (WGS) entry which is preliminary data.</text>
</comment>
<dbReference type="AlphaFoldDB" id="A0A9W6PSY5"/>
<feature type="transmembrane region" description="Helical" evidence="2">
    <location>
        <begin position="25"/>
        <end position="45"/>
    </location>
</feature>
<feature type="domain" description="EamA" evidence="3">
    <location>
        <begin position="28"/>
        <end position="152"/>
    </location>
</feature>
<dbReference type="EMBL" id="BSRZ01000002">
    <property type="protein sequence ID" value="GLW63045.1"/>
    <property type="molecule type" value="Genomic_DNA"/>
</dbReference>
<dbReference type="InterPro" id="IPR000620">
    <property type="entry name" value="EamA_dom"/>
</dbReference>
<gene>
    <name evidence="4" type="ORF">Arub01_12890</name>
</gene>
<feature type="transmembrane region" description="Helical" evidence="2">
    <location>
        <begin position="230"/>
        <end position="249"/>
    </location>
</feature>
<feature type="transmembrane region" description="Helical" evidence="2">
    <location>
        <begin position="115"/>
        <end position="136"/>
    </location>
</feature>